<proteinExistence type="predicted"/>
<reference evidence="1 2" key="1">
    <citation type="submission" date="2017-02" db="EMBL/GenBank/DDBJ databases">
        <title>Arcobacter caeni sp. nov, a new Arcobacter species isolated from reclaimed water.</title>
        <authorList>
            <person name="Figueras M.J."/>
            <person name="Perez-Cataluna A."/>
            <person name="Salas-Masso N."/>
        </authorList>
    </citation>
    <scope>NUCLEOTIDE SEQUENCE [LARGE SCALE GENOMIC DNA]</scope>
    <source>
        <strain evidence="1 2">RW17-10</strain>
    </source>
</reference>
<protein>
    <submittedName>
        <fullName evidence="1">Plasmid stabilization protein</fullName>
    </submittedName>
</protein>
<name>A0A363D2L0_9BACT</name>
<evidence type="ECO:0000313" key="2">
    <source>
        <dbReference type="Proteomes" id="UP000251135"/>
    </source>
</evidence>
<comment type="caution">
    <text evidence="1">The sequence shown here is derived from an EMBL/GenBank/DDBJ whole genome shotgun (WGS) entry which is preliminary data.</text>
</comment>
<dbReference type="OrthoDB" id="278204at2"/>
<dbReference type="Proteomes" id="UP000251135">
    <property type="component" value="Unassembled WGS sequence"/>
</dbReference>
<dbReference type="RefSeq" id="WP_108558454.1">
    <property type="nucleotide sequence ID" value="NZ_MUXE01000004.1"/>
</dbReference>
<dbReference type="AlphaFoldDB" id="A0A363D2L0"/>
<sequence>MTYFFHPEAQIELNASIDYYEECKTNLGLEFASEVYQTIQRILTFPKAWQILDSDIRRYLIKKFPFGIIYYQRNNEIIILSVIQLNRKLNYLKNRK</sequence>
<dbReference type="InterPro" id="IPR035093">
    <property type="entry name" value="RelE/ParE_toxin_dom_sf"/>
</dbReference>
<gene>
    <name evidence="1" type="ORF">B0174_04460</name>
</gene>
<keyword evidence="2" id="KW-1185">Reference proteome</keyword>
<accession>A0A363D2L0</accession>
<organism evidence="1 2">
    <name type="scientific">Arcobacter caeni</name>
    <dbReference type="NCBI Taxonomy" id="1912877"/>
    <lineage>
        <taxon>Bacteria</taxon>
        <taxon>Pseudomonadati</taxon>
        <taxon>Campylobacterota</taxon>
        <taxon>Epsilonproteobacteria</taxon>
        <taxon>Campylobacterales</taxon>
        <taxon>Arcobacteraceae</taxon>
        <taxon>Arcobacter</taxon>
    </lineage>
</organism>
<evidence type="ECO:0000313" key="1">
    <source>
        <dbReference type="EMBL" id="PUE65580.1"/>
    </source>
</evidence>
<dbReference type="Gene3D" id="3.30.2310.20">
    <property type="entry name" value="RelE-like"/>
    <property type="match status" value="1"/>
</dbReference>
<dbReference type="EMBL" id="MUXE01000004">
    <property type="protein sequence ID" value="PUE65580.1"/>
    <property type="molecule type" value="Genomic_DNA"/>
</dbReference>